<keyword evidence="7" id="KW-1185">Reference proteome</keyword>
<gene>
    <name evidence="6" type="ORF">CYMTET_28490</name>
</gene>
<dbReference type="InterPro" id="IPR050382">
    <property type="entry name" value="MFS_Na/Anion_cotransporter"/>
</dbReference>
<dbReference type="Gene3D" id="1.20.1250.20">
    <property type="entry name" value="MFS general substrate transporter like domains"/>
    <property type="match status" value="1"/>
</dbReference>
<evidence type="ECO:0000256" key="4">
    <source>
        <dbReference type="ARBA" id="ARBA00023136"/>
    </source>
</evidence>
<dbReference type="PANTHER" id="PTHR11662">
    <property type="entry name" value="SOLUTE CARRIER FAMILY 17"/>
    <property type="match status" value="1"/>
</dbReference>
<sequence>MQLIGTVLPGLSVLALTYTTDPSVAVVLLASTLCFQAFSVGGNIAYIQDVAPARAGFLLGLTNATGVAVGIFANILTGYIVDSTGSFQLVFLLTGIIYLVAGAVFCTMLQGKMLFDRAS</sequence>
<name>A0AAE0KVW2_9CHLO</name>
<evidence type="ECO:0000313" key="6">
    <source>
        <dbReference type="EMBL" id="KAK3262667.1"/>
    </source>
</evidence>
<keyword evidence="4 5" id="KW-0472">Membrane</keyword>
<evidence type="ECO:0000256" key="1">
    <source>
        <dbReference type="ARBA" id="ARBA00004141"/>
    </source>
</evidence>
<evidence type="ECO:0000256" key="3">
    <source>
        <dbReference type="ARBA" id="ARBA00022989"/>
    </source>
</evidence>
<dbReference type="InterPro" id="IPR036259">
    <property type="entry name" value="MFS_trans_sf"/>
</dbReference>
<evidence type="ECO:0008006" key="8">
    <source>
        <dbReference type="Google" id="ProtNLM"/>
    </source>
</evidence>
<dbReference type="EMBL" id="LGRX02016031">
    <property type="protein sequence ID" value="KAK3262667.1"/>
    <property type="molecule type" value="Genomic_DNA"/>
</dbReference>
<evidence type="ECO:0000256" key="2">
    <source>
        <dbReference type="ARBA" id="ARBA00022692"/>
    </source>
</evidence>
<feature type="transmembrane region" description="Helical" evidence="5">
    <location>
        <begin position="58"/>
        <end position="81"/>
    </location>
</feature>
<dbReference type="AlphaFoldDB" id="A0AAE0KVW2"/>
<accession>A0AAE0KVW2</accession>
<evidence type="ECO:0000313" key="7">
    <source>
        <dbReference type="Proteomes" id="UP001190700"/>
    </source>
</evidence>
<dbReference type="PANTHER" id="PTHR11662:SF399">
    <property type="entry name" value="FI19708P1-RELATED"/>
    <property type="match status" value="1"/>
</dbReference>
<feature type="transmembrane region" description="Helical" evidence="5">
    <location>
        <begin position="87"/>
        <end position="109"/>
    </location>
</feature>
<evidence type="ECO:0000256" key="5">
    <source>
        <dbReference type="SAM" id="Phobius"/>
    </source>
</evidence>
<dbReference type="SUPFAM" id="SSF103473">
    <property type="entry name" value="MFS general substrate transporter"/>
    <property type="match status" value="1"/>
</dbReference>
<reference evidence="6 7" key="1">
    <citation type="journal article" date="2015" name="Genome Biol. Evol.">
        <title>Comparative Genomics of a Bacterivorous Green Alga Reveals Evolutionary Causalities and Consequences of Phago-Mixotrophic Mode of Nutrition.</title>
        <authorList>
            <person name="Burns J.A."/>
            <person name="Paasch A."/>
            <person name="Narechania A."/>
            <person name="Kim E."/>
        </authorList>
    </citation>
    <scope>NUCLEOTIDE SEQUENCE [LARGE SCALE GENOMIC DNA]</scope>
    <source>
        <strain evidence="6 7">PLY_AMNH</strain>
    </source>
</reference>
<keyword evidence="2 5" id="KW-0812">Transmembrane</keyword>
<organism evidence="6 7">
    <name type="scientific">Cymbomonas tetramitiformis</name>
    <dbReference type="NCBI Taxonomy" id="36881"/>
    <lineage>
        <taxon>Eukaryota</taxon>
        <taxon>Viridiplantae</taxon>
        <taxon>Chlorophyta</taxon>
        <taxon>Pyramimonadophyceae</taxon>
        <taxon>Pyramimonadales</taxon>
        <taxon>Pyramimonadaceae</taxon>
        <taxon>Cymbomonas</taxon>
    </lineage>
</organism>
<protein>
    <recommendedName>
        <fullName evidence="8">Major facilitator superfamily (MFS) profile domain-containing protein</fullName>
    </recommendedName>
</protein>
<dbReference type="Proteomes" id="UP001190700">
    <property type="component" value="Unassembled WGS sequence"/>
</dbReference>
<comment type="subcellular location">
    <subcellularLocation>
        <location evidence="1">Membrane</location>
        <topology evidence="1">Multi-pass membrane protein</topology>
    </subcellularLocation>
</comment>
<feature type="transmembrane region" description="Helical" evidence="5">
    <location>
        <begin position="25"/>
        <end position="46"/>
    </location>
</feature>
<comment type="caution">
    <text evidence="6">The sequence shown here is derived from an EMBL/GenBank/DDBJ whole genome shotgun (WGS) entry which is preliminary data.</text>
</comment>
<proteinExistence type="predicted"/>
<dbReference type="GO" id="GO:0016020">
    <property type="term" value="C:membrane"/>
    <property type="evidence" value="ECO:0007669"/>
    <property type="project" value="UniProtKB-SubCell"/>
</dbReference>
<keyword evidence="3 5" id="KW-1133">Transmembrane helix</keyword>